<evidence type="ECO:0000256" key="1">
    <source>
        <dbReference type="SAM" id="SignalP"/>
    </source>
</evidence>
<dbReference type="Proteomes" id="UP000008635">
    <property type="component" value="Chromosome"/>
</dbReference>
<dbReference type="OrthoDB" id="72508at2"/>
<name>E8U4C8_DEIML</name>
<keyword evidence="1" id="KW-0732">Signal</keyword>
<feature type="chain" id="PRO_5003232176" evidence="1">
    <location>
        <begin position="19"/>
        <end position="149"/>
    </location>
</feature>
<organism evidence="2 3">
    <name type="scientific">Deinococcus maricopensis (strain DSM 21211 / LMG 22137 / NRRL B-23946 / LB-34)</name>
    <dbReference type="NCBI Taxonomy" id="709986"/>
    <lineage>
        <taxon>Bacteria</taxon>
        <taxon>Thermotogati</taxon>
        <taxon>Deinococcota</taxon>
        <taxon>Deinococci</taxon>
        <taxon>Deinococcales</taxon>
        <taxon>Deinococcaceae</taxon>
        <taxon>Deinococcus</taxon>
    </lineage>
</organism>
<reference evidence="3" key="2">
    <citation type="submission" date="2011-01" db="EMBL/GenBank/DDBJ databases">
        <title>The complete genome of Deinococcus maricopensis DSM 21211.</title>
        <authorList>
            <consortium name="US DOE Joint Genome Institute (JGI-PGF)"/>
            <person name="Lucas S."/>
            <person name="Copeland A."/>
            <person name="Lapidus A."/>
            <person name="Goodwin L."/>
            <person name="Pitluck S."/>
            <person name="Kyrpides N."/>
            <person name="Mavromatis K."/>
            <person name="Pagani I."/>
            <person name="Ivanova N."/>
            <person name="Ovchinnikova G."/>
            <person name="Zeytun A."/>
            <person name="Detter J.C."/>
            <person name="Han C."/>
            <person name="Land M."/>
            <person name="Hauser L."/>
            <person name="Markowitz V."/>
            <person name="Cheng J.-F."/>
            <person name="Hugenholtz P."/>
            <person name="Woyke T."/>
            <person name="Wu D."/>
            <person name="Pukall R."/>
            <person name="Gehrich-Schroeter G."/>
            <person name="Brambilla E."/>
            <person name="Klenk H.-P."/>
            <person name="Eisen J.A."/>
        </authorList>
    </citation>
    <scope>NUCLEOTIDE SEQUENCE [LARGE SCALE GENOMIC DNA]</scope>
    <source>
        <strain evidence="3">DSM 21211 / LMG 22137 / NRRL B-23946 / LB-34</strain>
    </source>
</reference>
<protein>
    <submittedName>
        <fullName evidence="2">Uncharacterized protein</fullName>
    </submittedName>
</protein>
<evidence type="ECO:0000313" key="2">
    <source>
        <dbReference type="EMBL" id="ADV65965.1"/>
    </source>
</evidence>
<dbReference type="KEGG" id="dmr:Deima_0304"/>
<evidence type="ECO:0000313" key="3">
    <source>
        <dbReference type="Proteomes" id="UP000008635"/>
    </source>
</evidence>
<feature type="signal peptide" evidence="1">
    <location>
        <begin position="1"/>
        <end position="18"/>
    </location>
</feature>
<dbReference type="AlphaFoldDB" id="E8U4C8"/>
<dbReference type="HOGENOM" id="CLU_1746632_0_0_0"/>
<reference evidence="2 3" key="1">
    <citation type="journal article" date="2011" name="Stand. Genomic Sci.">
        <title>Complete genome sequence of Deinococcus maricopensis type strain (LB-34).</title>
        <authorList>
            <person name="Pukall R."/>
            <person name="Zeytun A."/>
            <person name="Lucas S."/>
            <person name="Lapidus A."/>
            <person name="Hammon N."/>
            <person name="Deshpande S."/>
            <person name="Nolan M."/>
            <person name="Cheng J.F."/>
            <person name="Pitluck S."/>
            <person name="Liolios K."/>
            <person name="Pagani I."/>
            <person name="Mikhailova N."/>
            <person name="Ivanova N."/>
            <person name="Mavromatis K."/>
            <person name="Pati A."/>
            <person name="Tapia R."/>
            <person name="Han C."/>
            <person name="Goodwin L."/>
            <person name="Chen A."/>
            <person name="Palaniappan K."/>
            <person name="Land M."/>
            <person name="Hauser L."/>
            <person name="Chang Y.J."/>
            <person name="Jeffries C.D."/>
            <person name="Brambilla E.M."/>
            <person name="Rohde M."/>
            <person name="Goker M."/>
            <person name="Detter J.C."/>
            <person name="Woyke T."/>
            <person name="Bristow J."/>
            <person name="Eisen J.A."/>
            <person name="Markowitz V."/>
            <person name="Hugenholtz P."/>
            <person name="Kyrpides N.C."/>
            <person name="Klenk H.P."/>
        </authorList>
    </citation>
    <scope>NUCLEOTIDE SEQUENCE [LARGE SCALE GENOMIC DNA]</scope>
    <source>
        <strain evidence="3">DSM 21211 / LMG 22137 / NRRL B-23946 / LB-34</strain>
    </source>
</reference>
<dbReference type="RefSeq" id="WP_013555470.1">
    <property type="nucleotide sequence ID" value="NC_014958.1"/>
</dbReference>
<accession>E8U4C8</accession>
<keyword evidence="3" id="KW-1185">Reference proteome</keyword>
<gene>
    <name evidence="2" type="ordered locus">Deima_0304</name>
</gene>
<sequence precursor="true">MNNIILTFALLTTTFAGAASTPVNILKVQDNGRILAYNELYTEASWQVLTLDAARVDLTGANGDDVTSDLILTDNASDVNVTLDAATLDGGRVRLNVTLDRDDESTTVNKPVTFTLTNTRTGATTTFTAPVVGAAHTDPASIQTFWGDE</sequence>
<dbReference type="EMBL" id="CP002454">
    <property type="protein sequence ID" value="ADV65965.1"/>
    <property type="molecule type" value="Genomic_DNA"/>
</dbReference>
<proteinExistence type="predicted"/>